<dbReference type="InterPro" id="IPR002937">
    <property type="entry name" value="Amino_oxidase"/>
</dbReference>
<dbReference type="PANTHER" id="PTHR43563">
    <property type="entry name" value="AMINE OXIDASE"/>
    <property type="match status" value="1"/>
</dbReference>
<gene>
    <name evidence="5" type="ORF">UFOPK2880_01179</name>
    <name evidence="6" type="ORF">UFOPK3304_01553</name>
    <name evidence="7" type="ORF">UFOPK3494_01023</name>
    <name evidence="8" type="ORF">UFOPK4134_00288</name>
</gene>
<protein>
    <submittedName>
        <fullName evidence="6">Unannotated protein</fullName>
    </submittedName>
</protein>
<evidence type="ECO:0000256" key="3">
    <source>
        <dbReference type="ARBA" id="ARBA00023002"/>
    </source>
</evidence>
<dbReference type="GO" id="GO:0016491">
    <property type="term" value="F:oxidoreductase activity"/>
    <property type="evidence" value="ECO:0007669"/>
    <property type="project" value="UniProtKB-KW"/>
</dbReference>
<evidence type="ECO:0000313" key="6">
    <source>
        <dbReference type="EMBL" id="CAB4880042.1"/>
    </source>
</evidence>
<organism evidence="6">
    <name type="scientific">freshwater metagenome</name>
    <dbReference type="NCBI Taxonomy" id="449393"/>
    <lineage>
        <taxon>unclassified sequences</taxon>
        <taxon>metagenomes</taxon>
        <taxon>ecological metagenomes</taxon>
    </lineage>
</organism>
<evidence type="ECO:0000313" key="7">
    <source>
        <dbReference type="EMBL" id="CAB4902723.1"/>
    </source>
</evidence>
<sequence length="449" mass="48974">MQVIVIGAGLAGLSAGESLLAGGADVTLIEAGQRFGGRTRTIHDSYVGGQYAESGAEWVDSIHWRMLDLMQRFNIETLGEGMPWTTIRRWVYWNGERHAGSDIEKLEANVFAAIERYENLCEAPAATLDDPSQPHLHRDAEFLDSRSLADLIHECDLGPVGRLFARRNAQGEFASEPDKVSALFVAQQRAFENLEVQRQGIEMLSNRVKGGVSQIAQALGRDLSQHSRLTLKLGCALTSVEQTSDGVVVGCSSSEGNFELAASHVVLACSLVPLRHVEFRSEIPTALREAMWGLGYGPITKTAVQFANREWDSGYGTTDSLSQRLYDPSVDQNGESGVVMAYCGGAGGRELASKPEAERVELITADMRKVHQMTSASTGAFSRAWSIEPNYGGAYATYEPGQVTKYWEVLRQPWGRVHLAGEHVATCTGYMEGAVESGRDVADRIVRSS</sequence>
<proteinExistence type="inferred from homology"/>
<evidence type="ECO:0000313" key="5">
    <source>
        <dbReference type="EMBL" id="CAB4777055.1"/>
    </source>
</evidence>
<dbReference type="EMBL" id="CAFBPS010000010">
    <property type="protein sequence ID" value="CAB5021208.1"/>
    <property type="molecule type" value="Genomic_DNA"/>
</dbReference>
<comment type="similarity">
    <text evidence="2">Belongs to the flavin monoamine oxidase family.</text>
</comment>
<dbReference type="EMBL" id="CAFBMF010000061">
    <property type="protein sequence ID" value="CAB4902723.1"/>
    <property type="molecule type" value="Genomic_DNA"/>
</dbReference>
<feature type="domain" description="Amine oxidase" evidence="4">
    <location>
        <begin position="10"/>
        <end position="445"/>
    </location>
</feature>
<keyword evidence="3" id="KW-0560">Oxidoreductase</keyword>
<dbReference type="SUPFAM" id="SSF51905">
    <property type="entry name" value="FAD/NAD(P)-binding domain"/>
    <property type="match status" value="1"/>
</dbReference>
<dbReference type="PANTHER" id="PTHR43563:SF1">
    <property type="entry name" value="AMINE OXIDASE [FLAVIN-CONTAINING] B"/>
    <property type="match status" value="1"/>
</dbReference>
<comment type="cofactor">
    <cofactor evidence="1">
        <name>FAD</name>
        <dbReference type="ChEBI" id="CHEBI:57692"/>
    </cofactor>
</comment>
<dbReference type="Gene3D" id="1.10.405.10">
    <property type="entry name" value="Guanine Nucleotide Dissociation Inhibitor, domain 1"/>
    <property type="match status" value="1"/>
</dbReference>
<dbReference type="PRINTS" id="PR00757">
    <property type="entry name" value="AMINEOXDASEF"/>
</dbReference>
<evidence type="ECO:0000259" key="4">
    <source>
        <dbReference type="Pfam" id="PF01593"/>
    </source>
</evidence>
<dbReference type="Pfam" id="PF01593">
    <property type="entry name" value="Amino_oxidase"/>
    <property type="match status" value="1"/>
</dbReference>
<dbReference type="EMBL" id="CAEZZP010000076">
    <property type="protein sequence ID" value="CAB4777055.1"/>
    <property type="molecule type" value="Genomic_DNA"/>
</dbReference>
<dbReference type="InterPro" id="IPR050703">
    <property type="entry name" value="Flavin_MAO"/>
</dbReference>
<dbReference type="InterPro" id="IPR001613">
    <property type="entry name" value="Flavin_amine_oxidase"/>
</dbReference>
<reference evidence="6" key="1">
    <citation type="submission" date="2020-05" db="EMBL/GenBank/DDBJ databases">
        <authorList>
            <person name="Chiriac C."/>
            <person name="Salcher M."/>
            <person name="Ghai R."/>
            <person name="Kavagutti S V."/>
        </authorList>
    </citation>
    <scope>NUCLEOTIDE SEQUENCE</scope>
</reference>
<evidence type="ECO:0000313" key="8">
    <source>
        <dbReference type="EMBL" id="CAB5021208.1"/>
    </source>
</evidence>
<accession>A0A6J7EA96</accession>
<dbReference type="SUPFAM" id="SSF54373">
    <property type="entry name" value="FAD-linked reductases, C-terminal domain"/>
    <property type="match status" value="1"/>
</dbReference>
<dbReference type="Gene3D" id="3.90.660.10">
    <property type="match status" value="1"/>
</dbReference>
<evidence type="ECO:0000256" key="1">
    <source>
        <dbReference type="ARBA" id="ARBA00001974"/>
    </source>
</evidence>
<evidence type="ECO:0000256" key="2">
    <source>
        <dbReference type="ARBA" id="ARBA00005995"/>
    </source>
</evidence>
<dbReference type="AlphaFoldDB" id="A0A6J7EA96"/>
<name>A0A6J7EA96_9ZZZZ</name>
<dbReference type="EMBL" id="CAFBLJ010000107">
    <property type="protein sequence ID" value="CAB4880042.1"/>
    <property type="molecule type" value="Genomic_DNA"/>
</dbReference>
<dbReference type="InterPro" id="IPR036188">
    <property type="entry name" value="FAD/NAD-bd_sf"/>
</dbReference>
<dbReference type="Gene3D" id="3.50.50.60">
    <property type="entry name" value="FAD/NAD(P)-binding domain"/>
    <property type="match status" value="1"/>
</dbReference>